<evidence type="ECO:0000256" key="6">
    <source>
        <dbReference type="SAM" id="MobiDB-lite"/>
    </source>
</evidence>
<feature type="region of interest" description="Disordered" evidence="6">
    <location>
        <begin position="189"/>
        <end position="334"/>
    </location>
</feature>
<dbReference type="PROSITE" id="PS50102">
    <property type="entry name" value="RRM"/>
    <property type="match status" value="3"/>
</dbReference>
<dbReference type="PANTHER" id="PTHR48039">
    <property type="entry name" value="RNA-BINDING MOTIF PROTEIN 14B"/>
    <property type="match status" value="1"/>
</dbReference>
<evidence type="ECO:0000313" key="8">
    <source>
        <dbReference type="EMBL" id="CAJ0940112.1"/>
    </source>
</evidence>
<feature type="compositionally biased region" description="Acidic residues" evidence="6">
    <location>
        <begin position="230"/>
        <end position="256"/>
    </location>
</feature>
<evidence type="ECO:0000256" key="4">
    <source>
        <dbReference type="ARBA" id="ARBA00023242"/>
    </source>
</evidence>
<feature type="region of interest" description="Disordered" evidence="6">
    <location>
        <begin position="83"/>
        <end position="109"/>
    </location>
</feature>
<dbReference type="CDD" id="cd12413">
    <property type="entry name" value="RRM1_RBM28_like"/>
    <property type="match status" value="1"/>
</dbReference>
<feature type="domain" description="RRM" evidence="7">
    <location>
        <begin position="113"/>
        <end position="183"/>
    </location>
</feature>
<dbReference type="EMBL" id="CAUEEQ010016226">
    <property type="protein sequence ID" value="CAJ0940112.1"/>
    <property type="molecule type" value="Genomic_DNA"/>
</dbReference>
<feature type="compositionally biased region" description="Basic and acidic residues" evidence="6">
    <location>
        <begin position="196"/>
        <end position="210"/>
    </location>
</feature>
<feature type="compositionally biased region" description="Basic and acidic residues" evidence="6">
    <location>
        <begin position="83"/>
        <end position="96"/>
    </location>
</feature>
<organism evidence="8 9">
    <name type="scientific">Ranitomeya imitator</name>
    <name type="common">mimic poison frog</name>
    <dbReference type="NCBI Taxonomy" id="111125"/>
    <lineage>
        <taxon>Eukaryota</taxon>
        <taxon>Metazoa</taxon>
        <taxon>Chordata</taxon>
        <taxon>Craniata</taxon>
        <taxon>Vertebrata</taxon>
        <taxon>Euteleostomi</taxon>
        <taxon>Amphibia</taxon>
        <taxon>Batrachia</taxon>
        <taxon>Anura</taxon>
        <taxon>Neobatrachia</taxon>
        <taxon>Hyloidea</taxon>
        <taxon>Dendrobatidae</taxon>
        <taxon>Dendrobatinae</taxon>
        <taxon>Ranitomeya</taxon>
    </lineage>
</organism>
<accession>A0ABN9LGZ6</accession>
<dbReference type="Proteomes" id="UP001176940">
    <property type="component" value="Unassembled WGS sequence"/>
</dbReference>
<comment type="subcellular location">
    <subcellularLocation>
        <location evidence="1">Nucleus</location>
    </subcellularLocation>
</comment>
<dbReference type="Gene3D" id="1.10.287.3160">
    <property type="match status" value="1"/>
</dbReference>
<dbReference type="InterPro" id="IPR012677">
    <property type="entry name" value="Nucleotide-bd_a/b_plait_sf"/>
</dbReference>
<proteinExistence type="predicted"/>
<dbReference type="Gene3D" id="3.30.420.10">
    <property type="entry name" value="Ribonuclease H-like superfamily/Ribonuclease H"/>
    <property type="match status" value="1"/>
</dbReference>
<gene>
    <name evidence="8" type="ORF">RIMI_LOCUS8249695</name>
</gene>
<dbReference type="InterPro" id="IPR038717">
    <property type="entry name" value="Tc1-like_DDE_dom"/>
</dbReference>
<dbReference type="Gene3D" id="3.30.70.330">
    <property type="match status" value="2"/>
</dbReference>
<feature type="compositionally biased region" description="Acidic residues" evidence="6">
    <location>
        <begin position="211"/>
        <end position="221"/>
    </location>
</feature>
<dbReference type="Pfam" id="PF13358">
    <property type="entry name" value="DDE_3"/>
    <property type="match status" value="1"/>
</dbReference>
<dbReference type="Pfam" id="PF00076">
    <property type="entry name" value="RRM_1"/>
    <property type="match status" value="2"/>
</dbReference>
<keyword evidence="2" id="KW-0677">Repeat</keyword>
<evidence type="ECO:0000256" key="3">
    <source>
        <dbReference type="ARBA" id="ARBA00022884"/>
    </source>
</evidence>
<sequence length="764" mass="85766">MAGLTLFIRGLPENATNERLEQIFSDRGPLRQSFVVREKGVEKCRGLGYVTFSMLEDAQRAMKEIKEYDGKKIEVMVAKKKLRDKDKKQKTKETTENAKQSKPKDVKVPPKKARLIIRNLSFKCSEEDLKTHFFHFWVCDGDGKMRGFAFVQFKNMLEASKALKGTNMKSIKDRTVAVDWAVAKDKYTATQGSSVRETKESGQKEQIKDSSDDEESSDDEAATPIKGGDEGEEDDVSDDVEEDSSENDTEESDDEKETSQQKTKGNKMPTKKPQTTKGRVKDDHDDDQEEESDEDEEDDDVSEDSGQESDIEDESENSDSESEKKVKTKVKKRLPSDVGEGKTLFIRNLSFNSEEDDIEELLLRYGEIKHVRIVLHPDTEHSKDETKINLYQNDGKKKVWRRKGTAHDPRHTTSSVKHGGGNVMAWACMAFNGTGSLVFIDDIRADKSSRMNSEVYRDILSAQIQPNAAKLIGRRFIVQMDNDPKHTAKATQEFMSAKKWHILQWPSQSPDLNPIEHAFHLLKSRLKAGFTLAFFRGRSVPDSEFESVESLTQDSSIGQETLDSLIEAVNKTLMMDEESVSTQEQVVSFKKTKRVQKIFANHPEFQDIVQKHREHPEKRFTAQKATEAKYPFSKDLLKELLLSPVDPAVSRLASKTVLPLSDRSSVKNLSDRQIDYQAHSVFEALGAALLPSFAATWVAKAIGAWAEVLTSTVHASNLPPEAARLANQIAQAGDFVVNTSIDAANCAAQAAAKCILHHEGLMAP</sequence>
<dbReference type="CDD" id="cd12414">
    <property type="entry name" value="RRM2_RBM28_like"/>
    <property type="match status" value="1"/>
</dbReference>
<evidence type="ECO:0000313" key="9">
    <source>
        <dbReference type="Proteomes" id="UP001176940"/>
    </source>
</evidence>
<protein>
    <recommendedName>
        <fullName evidence="7">RRM domain-containing protein</fullName>
    </recommendedName>
</protein>
<keyword evidence="9" id="KW-1185">Reference proteome</keyword>
<evidence type="ECO:0000256" key="2">
    <source>
        <dbReference type="ARBA" id="ARBA00022737"/>
    </source>
</evidence>
<keyword evidence="3 5" id="KW-0694">RNA-binding</keyword>
<dbReference type="InterPro" id="IPR036397">
    <property type="entry name" value="RNaseH_sf"/>
</dbReference>
<evidence type="ECO:0000259" key="7">
    <source>
        <dbReference type="PROSITE" id="PS50102"/>
    </source>
</evidence>
<keyword evidence="4" id="KW-0539">Nucleus</keyword>
<comment type="caution">
    <text evidence="8">The sequence shown here is derived from an EMBL/GenBank/DDBJ whole genome shotgun (WGS) entry which is preliminary data.</text>
</comment>
<evidence type="ECO:0000256" key="5">
    <source>
        <dbReference type="PROSITE-ProRule" id="PRU00176"/>
    </source>
</evidence>
<name>A0ABN9LGZ6_9NEOB</name>
<feature type="domain" description="RRM" evidence="7">
    <location>
        <begin position="342"/>
        <end position="445"/>
    </location>
</feature>
<dbReference type="SMART" id="SM00360">
    <property type="entry name" value="RRM"/>
    <property type="match status" value="3"/>
</dbReference>
<dbReference type="SUPFAM" id="SSF54928">
    <property type="entry name" value="RNA-binding domain, RBD"/>
    <property type="match status" value="2"/>
</dbReference>
<feature type="domain" description="RRM" evidence="7">
    <location>
        <begin position="4"/>
        <end position="80"/>
    </location>
</feature>
<feature type="compositionally biased region" description="Acidic residues" evidence="6">
    <location>
        <begin position="284"/>
        <end position="320"/>
    </location>
</feature>
<dbReference type="InterPro" id="IPR000504">
    <property type="entry name" value="RRM_dom"/>
</dbReference>
<evidence type="ECO:0000256" key="1">
    <source>
        <dbReference type="ARBA" id="ARBA00004123"/>
    </source>
</evidence>
<dbReference type="PANTHER" id="PTHR48039:SF5">
    <property type="entry name" value="RNA-BINDING PROTEIN 28"/>
    <property type="match status" value="1"/>
</dbReference>
<dbReference type="InterPro" id="IPR051945">
    <property type="entry name" value="RRM_MRD1_RNA_proc_ribogen"/>
</dbReference>
<dbReference type="InterPro" id="IPR035979">
    <property type="entry name" value="RBD_domain_sf"/>
</dbReference>
<reference evidence="8" key="1">
    <citation type="submission" date="2023-07" db="EMBL/GenBank/DDBJ databases">
        <authorList>
            <person name="Stuckert A."/>
        </authorList>
    </citation>
    <scope>NUCLEOTIDE SEQUENCE</scope>
</reference>